<dbReference type="AlphaFoldDB" id="A0A8B8N9G5"/>
<proteinExistence type="predicted"/>
<reference evidence="11" key="2">
    <citation type="submission" date="2025-08" db="UniProtKB">
        <authorList>
            <consortium name="RefSeq"/>
        </authorList>
    </citation>
    <scope>IDENTIFICATION</scope>
    <source>
        <tissue evidence="11">Leaf</tissue>
    </source>
</reference>
<evidence type="ECO:0000256" key="6">
    <source>
        <dbReference type="ARBA" id="ARBA00022840"/>
    </source>
</evidence>
<evidence type="ECO:0000256" key="3">
    <source>
        <dbReference type="ARBA" id="ARBA00022679"/>
    </source>
</evidence>
<feature type="domain" description="Protein kinase" evidence="9">
    <location>
        <begin position="1"/>
        <end position="191"/>
    </location>
</feature>
<comment type="catalytic activity">
    <reaction evidence="8">
        <text>L-seryl-[protein] + ATP = O-phospho-L-seryl-[protein] + ADP + H(+)</text>
        <dbReference type="Rhea" id="RHEA:17989"/>
        <dbReference type="Rhea" id="RHEA-COMP:9863"/>
        <dbReference type="Rhea" id="RHEA-COMP:11604"/>
        <dbReference type="ChEBI" id="CHEBI:15378"/>
        <dbReference type="ChEBI" id="CHEBI:29999"/>
        <dbReference type="ChEBI" id="CHEBI:30616"/>
        <dbReference type="ChEBI" id="CHEBI:83421"/>
        <dbReference type="ChEBI" id="CHEBI:456216"/>
        <dbReference type="EC" id="2.7.11.1"/>
    </reaction>
</comment>
<dbReference type="Proteomes" id="UP000827889">
    <property type="component" value="Chromosome 1"/>
</dbReference>
<name>A0A8B8N9G5_9MYRT</name>
<accession>A0A8B8N9G5</accession>
<evidence type="ECO:0000313" key="11">
    <source>
        <dbReference type="RefSeq" id="XP_030519072.2"/>
    </source>
</evidence>
<dbReference type="KEGG" id="rarg:115732547"/>
<gene>
    <name evidence="11" type="primary">LOC115732547</name>
</gene>
<keyword evidence="3" id="KW-0808">Transferase</keyword>
<dbReference type="PROSITE" id="PS50011">
    <property type="entry name" value="PROTEIN_KINASE_DOM"/>
    <property type="match status" value="1"/>
</dbReference>
<evidence type="ECO:0000256" key="4">
    <source>
        <dbReference type="ARBA" id="ARBA00022741"/>
    </source>
</evidence>
<sequence>MATEFDWARRAGSIKGVANALSYMHRDCSPPWIHSDITGNNVLLDGDYEAHVSNFGTARLLKPDSSNWTLVVGTLGYIAPELAYSSADSEKCDVYSFGIVALEVLMGKHPSDLVSSSCQPLTLSIQFDSGTFPQDVLDRHLSLPLDKDTRDVVSIAKPALACLRVNPHHRPTTRKVCRGLSIQAPLGKPFSDVGLSELNGVHG</sequence>
<dbReference type="PANTHER" id="PTHR48005:SF70">
    <property type="entry name" value="MDIS1-INTERACTING RECEPTOR LIKE KINASE 2-LIKE"/>
    <property type="match status" value="1"/>
</dbReference>
<dbReference type="PANTHER" id="PTHR48005">
    <property type="entry name" value="LEUCINE RICH REPEAT KINASE 2"/>
    <property type="match status" value="1"/>
</dbReference>
<keyword evidence="10" id="KW-1185">Reference proteome</keyword>
<dbReference type="Gene3D" id="1.10.510.10">
    <property type="entry name" value="Transferase(Phosphotransferase) domain 1"/>
    <property type="match status" value="1"/>
</dbReference>
<dbReference type="SUPFAM" id="SSF56112">
    <property type="entry name" value="Protein kinase-like (PK-like)"/>
    <property type="match status" value="1"/>
</dbReference>
<keyword evidence="6" id="KW-0067">ATP-binding</keyword>
<dbReference type="GO" id="GO:0005524">
    <property type="term" value="F:ATP binding"/>
    <property type="evidence" value="ECO:0007669"/>
    <property type="project" value="UniProtKB-KW"/>
</dbReference>
<keyword evidence="2" id="KW-0723">Serine/threonine-protein kinase</keyword>
<reference evidence="10" key="1">
    <citation type="submission" date="2025-05" db="UniProtKB">
        <authorList>
            <consortium name="RefSeq"/>
        </authorList>
    </citation>
    <scope>NUCLEOTIDE SEQUENCE [LARGE SCALE GENOMIC DNA]</scope>
</reference>
<organism evidence="10 11">
    <name type="scientific">Rhodamnia argentea</name>
    <dbReference type="NCBI Taxonomy" id="178133"/>
    <lineage>
        <taxon>Eukaryota</taxon>
        <taxon>Viridiplantae</taxon>
        <taxon>Streptophyta</taxon>
        <taxon>Embryophyta</taxon>
        <taxon>Tracheophyta</taxon>
        <taxon>Spermatophyta</taxon>
        <taxon>Magnoliopsida</taxon>
        <taxon>eudicotyledons</taxon>
        <taxon>Gunneridae</taxon>
        <taxon>Pentapetalae</taxon>
        <taxon>rosids</taxon>
        <taxon>malvids</taxon>
        <taxon>Myrtales</taxon>
        <taxon>Myrtaceae</taxon>
        <taxon>Myrtoideae</taxon>
        <taxon>Myrteae</taxon>
        <taxon>Australasian group</taxon>
        <taxon>Rhodamnia</taxon>
    </lineage>
</organism>
<dbReference type="InterPro" id="IPR000719">
    <property type="entry name" value="Prot_kinase_dom"/>
</dbReference>
<evidence type="ECO:0000256" key="7">
    <source>
        <dbReference type="ARBA" id="ARBA00047899"/>
    </source>
</evidence>
<protein>
    <recommendedName>
        <fullName evidence="1">non-specific serine/threonine protein kinase</fullName>
        <ecNumber evidence="1">2.7.11.1</ecNumber>
    </recommendedName>
</protein>
<dbReference type="InterPro" id="IPR011009">
    <property type="entry name" value="Kinase-like_dom_sf"/>
</dbReference>
<keyword evidence="5" id="KW-0418">Kinase</keyword>
<evidence type="ECO:0000256" key="1">
    <source>
        <dbReference type="ARBA" id="ARBA00012513"/>
    </source>
</evidence>
<dbReference type="EC" id="2.7.11.1" evidence="1"/>
<evidence type="ECO:0000256" key="2">
    <source>
        <dbReference type="ARBA" id="ARBA00022527"/>
    </source>
</evidence>
<comment type="catalytic activity">
    <reaction evidence="7">
        <text>L-threonyl-[protein] + ATP = O-phospho-L-threonyl-[protein] + ADP + H(+)</text>
        <dbReference type="Rhea" id="RHEA:46608"/>
        <dbReference type="Rhea" id="RHEA-COMP:11060"/>
        <dbReference type="Rhea" id="RHEA-COMP:11605"/>
        <dbReference type="ChEBI" id="CHEBI:15378"/>
        <dbReference type="ChEBI" id="CHEBI:30013"/>
        <dbReference type="ChEBI" id="CHEBI:30616"/>
        <dbReference type="ChEBI" id="CHEBI:61977"/>
        <dbReference type="ChEBI" id="CHEBI:456216"/>
        <dbReference type="EC" id="2.7.11.1"/>
    </reaction>
</comment>
<dbReference type="Pfam" id="PF00069">
    <property type="entry name" value="Pkinase"/>
    <property type="match status" value="1"/>
</dbReference>
<evidence type="ECO:0000313" key="10">
    <source>
        <dbReference type="Proteomes" id="UP000827889"/>
    </source>
</evidence>
<evidence type="ECO:0000256" key="8">
    <source>
        <dbReference type="ARBA" id="ARBA00048679"/>
    </source>
</evidence>
<dbReference type="GO" id="GO:0004674">
    <property type="term" value="F:protein serine/threonine kinase activity"/>
    <property type="evidence" value="ECO:0007669"/>
    <property type="project" value="UniProtKB-KW"/>
</dbReference>
<dbReference type="InterPro" id="IPR051420">
    <property type="entry name" value="Ser_Thr_Kinases_DiverseReg"/>
</dbReference>
<keyword evidence="4" id="KW-0547">Nucleotide-binding</keyword>
<evidence type="ECO:0000256" key="5">
    <source>
        <dbReference type="ARBA" id="ARBA00022777"/>
    </source>
</evidence>
<evidence type="ECO:0000259" key="9">
    <source>
        <dbReference type="PROSITE" id="PS50011"/>
    </source>
</evidence>
<dbReference type="SMART" id="SM00220">
    <property type="entry name" value="S_TKc"/>
    <property type="match status" value="1"/>
</dbReference>
<dbReference type="GeneID" id="115732547"/>
<dbReference type="RefSeq" id="XP_030519072.2">
    <property type="nucleotide sequence ID" value="XM_030663212.2"/>
</dbReference>